<keyword evidence="2 4" id="KW-0378">Hydrolase</keyword>
<keyword evidence="1" id="KW-0255">Endonuclease</keyword>
<keyword evidence="5" id="KW-1185">Reference proteome</keyword>
<dbReference type="EMBL" id="VJWX01000179">
    <property type="protein sequence ID" value="TVT47897.1"/>
    <property type="molecule type" value="Genomic_DNA"/>
</dbReference>
<dbReference type="InterPro" id="IPR006311">
    <property type="entry name" value="TAT_signal"/>
</dbReference>
<dbReference type="InterPro" id="IPR044094">
    <property type="entry name" value="AtsA-like_MBL-fold"/>
</dbReference>
<reference evidence="4 5" key="2">
    <citation type="submission" date="2019-08" db="EMBL/GenBank/DDBJ databases">
        <title>Amycolatopsis acidicola sp. nov., isolated from peat swamp forest soil.</title>
        <authorList>
            <person name="Srisuk N."/>
        </authorList>
    </citation>
    <scope>NUCLEOTIDE SEQUENCE [LARGE SCALE GENOMIC DNA]</scope>
    <source>
        <strain evidence="4 5">TBRC 6029</strain>
    </source>
</reference>
<comment type="caution">
    <text evidence="4">The sequence shown here is derived from an EMBL/GenBank/DDBJ whole genome shotgun (WGS) entry which is preliminary data.</text>
</comment>
<dbReference type="OrthoDB" id="4137979at2"/>
<evidence type="ECO:0000256" key="2">
    <source>
        <dbReference type="ARBA" id="ARBA00022801"/>
    </source>
</evidence>
<evidence type="ECO:0000259" key="3">
    <source>
        <dbReference type="Pfam" id="PF00753"/>
    </source>
</evidence>
<dbReference type="RefSeq" id="WP_144589965.1">
    <property type="nucleotide sequence ID" value="NZ_VJWX01000179.1"/>
</dbReference>
<dbReference type="Gene3D" id="3.60.15.10">
    <property type="entry name" value="Ribonuclease Z/Hydroxyacylglutathione hydrolase-like"/>
    <property type="match status" value="1"/>
</dbReference>
<dbReference type="Proteomes" id="UP000320011">
    <property type="component" value="Unassembled WGS sequence"/>
</dbReference>
<dbReference type="InterPro" id="IPR036866">
    <property type="entry name" value="RibonucZ/Hydroxyglut_hydro"/>
</dbReference>
<evidence type="ECO:0000256" key="1">
    <source>
        <dbReference type="ARBA" id="ARBA00022759"/>
    </source>
</evidence>
<dbReference type="SUPFAM" id="SSF56281">
    <property type="entry name" value="Metallo-hydrolase/oxidoreductase"/>
    <property type="match status" value="1"/>
</dbReference>
<dbReference type="PANTHER" id="PTHR46018:SF2">
    <property type="entry name" value="ZINC PHOSPHODIESTERASE ELAC PROTEIN 1"/>
    <property type="match status" value="1"/>
</dbReference>
<dbReference type="InterPro" id="IPR001279">
    <property type="entry name" value="Metallo-B-lactamas"/>
</dbReference>
<dbReference type="GO" id="GO:0042781">
    <property type="term" value="F:3'-tRNA processing endoribonuclease activity"/>
    <property type="evidence" value="ECO:0007669"/>
    <property type="project" value="TreeGrafter"/>
</dbReference>
<dbReference type="PANTHER" id="PTHR46018">
    <property type="entry name" value="ZINC PHOSPHODIESTERASE ELAC PROTEIN 1"/>
    <property type="match status" value="1"/>
</dbReference>
<evidence type="ECO:0000313" key="5">
    <source>
        <dbReference type="Proteomes" id="UP000320011"/>
    </source>
</evidence>
<accession>A0A558CGK1</accession>
<dbReference type="AlphaFoldDB" id="A0A558CGK1"/>
<reference evidence="4 5" key="1">
    <citation type="submission" date="2019-07" db="EMBL/GenBank/DDBJ databases">
        <authorList>
            <person name="Duangmal K."/>
            <person name="Teo W.F.A."/>
        </authorList>
    </citation>
    <scope>NUCLEOTIDE SEQUENCE [LARGE SCALE GENOMIC DNA]</scope>
    <source>
        <strain evidence="4 5">TBRC 6029</strain>
    </source>
</reference>
<name>A0A558CGK1_9PSEU</name>
<keyword evidence="1" id="KW-0540">Nuclease</keyword>
<organism evidence="4 5">
    <name type="scientific">Amycolatopsis rhizosphaerae</name>
    <dbReference type="NCBI Taxonomy" id="2053003"/>
    <lineage>
        <taxon>Bacteria</taxon>
        <taxon>Bacillati</taxon>
        <taxon>Actinomycetota</taxon>
        <taxon>Actinomycetes</taxon>
        <taxon>Pseudonocardiales</taxon>
        <taxon>Pseudonocardiaceae</taxon>
        <taxon>Amycolatopsis</taxon>
    </lineage>
</organism>
<dbReference type="CDD" id="cd07719">
    <property type="entry name" value="arylsulfatase_AtsA-like_MBL-fold"/>
    <property type="match status" value="1"/>
</dbReference>
<gene>
    <name evidence="4" type="ORF">FNH05_18570</name>
</gene>
<proteinExistence type="predicted"/>
<sequence>MAGRRPLSRRSVLRTAGALAAGEAVVAPGTARAEARRARGATLHLLGTAGGPPPVVGRRGISSALVINGRTYLVDLGYGSYEQFHLAGLAGPSLAGVFVTHLHSDHLADLFQLFWLRAGGPKPLAAGVPVWGPGPAGALPPVDRDVPVISPGAPAPGLTAFVDHNIRAAAYDLNIRIRDEGFPDIHRILLPREIALPPVGASATARRCPRMEPFPVMENGDCRVTATLVDHPPVFPSFAYRFDTDHGSVVFSGDTTVNDNLIRLARNADILVHEVISLEWMARQGFPETLRAHLKRSHTDVNLVGTVAERAGAHRLVLNHLVPGEPAVVGDQEWRLRAARGYSGEVVVGRDLMAVPLG</sequence>
<dbReference type="PROSITE" id="PS51318">
    <property type="entry name" value="TAT"/>
    <property type="match status" value="1"/>
</dbReference>
<feature type="domain" description="Metallo-beta-lactamase" evidence="3">
    <location>
        <begin position="58"/>
        <end position="113"/>
    </location>
</feature>
<protein>
    <submittedName>
        <fullName evidence="4">MBL fold metallo-hydrolase</fullName>
    </submittedName>
</protein>
<dbReference type="Pfam" id="PF00753">
    <property type="entry name" value="Lactamase_B"/>
    <property type="match status" value="1"/>
</dbReference>
<evidence type="ECO:0000313" key="4">
    <source>
        <dbReference type="EMBL" id="TVT47897.1"/>
    </source>
</evidence>